<keyword evidence="6" id="KW-0539">Nucleus</keyword>
<dbReference type="InterPro" id="IPR046955">
    <property type="entry name" value="PHR1-like"/>
</dbReference>
<evidence type="ECO:0000256" key="1">
    <source>
        <dbReference type="ARBA" id="ARBA00004123"/>
    </source>
</evidence>
<protein>
    <submittedName>
        <fullName evidence="8">Myb family transcription factor PHL5-like</fullName>
    </submittedName>
</protein>
<evidence type="ECO:0000313" key="8">
    <source>
        <dbReference type="EMBL" id="KAF7804133.1"/>
    </source>
</evidence>
<evidence type="ECO:0000256" key="2">
    <source>
        <dbReference type="ARBA" id="ARBA00006783"/>
    </source>
</evidence>
<evidence type="ECO:0000256" key="4">
    <source>
        <dbReference type="ARBA" id="ARBA00023054"/>
    </source>
</evidence>
<dbReference type="Pfam" id="PF00249">
    <property type="entry name" value="Myb_DNA-binding"/>
    <property type="match status" value="1"/>
</dbReference>
<evidence type="ECO:0000313" key="9">
    <source>
        <dbReference type="Proteomes" id="UP000634136"/>
    </source>
</evidence>
<gene>
    <name evidence="8" type="ORF">G2W53_043244</name>
</gene>
<dbReference type="InterPro" id="IPR009057">
    <property type="entry name" value="Homeodomain-like_sf"/>
</dbReference>
<comment type="similarity">
    <text evidence="2">Belongs to the MYB-CC family.</text>
</comment>
<dbReference type="Pfam" id="PF14379">
    <property type="entry name" value="Myb_CC_LHEQLE"/>
    <property type="match status" value="1"/>
</dbReference>
<organism evidence="8 9">
    <name type="scientific">Senna tora</name>
    <dbReference type="NCBI Taxonomy" id="362788"/>
    <lineage>
        <taxon>Eukaryota</taxon>
        <taxon>Viridiplantae</taxon>
        <taxon>Streptophyta</taxon>
        <taxon>Embryophyta</taxon>
        <taxon>Tracheophyta</taxon>
        <taxon>Spermatophyta</taxon>
        <taxon>Magnoliopsida</taxon>
        <taxon>eudicotyledons</taxon>
        <taxon>Gunneridae</taxon>
        <taxon>Pentapetalae</taxon>
        <taxon>rosids</taxon>
        <taxon>fabids</taxon>
        <taxon>Fabales</taxon>
        <taxon>Fabaceae</taxon>
        <taxon>Caesalpinioideae</taxon>
        <taxon>Cassia clade</taxon>
        <taxon>Senna</taxon>
    </lineage>
</organism>
<sequence length="435" mass="48821">MKESRVGFQGRIQQRHGLNGDFNSEFFHRSCQYFQIKQAWNMGAGGGVAEQITPPYMGPETAKPSISMIGGFESPTSAFYAAETCMGFSQHHSQSQVNTNNNNNNNYNNNLPLNSPFSKIHDLELPLYQSPRVNHFLEHSPHQPDSTNVQFSDTLQAMLKSQFNSDPNPYCGSPEKPNKISCGNFPITKFLPFEQHNLFNVDDAASARTRRNHIVGCGSYNLPVSQLSFSSQQEKLCSPTVSANGNYPTSGGTIVSSKTRIRWTQDLHEKFVECVNRLGGAEKATPKAILKLMDSDGLTIFHVKSHLQKYRIAKYMPDPAQGKSEKRTHIEDGHHMDVKTGMQIREALQLQLDVQRRLHEQLEIQRKLQLRIEEQGKQLKMMFDQQQKTSSSLLSTQNLGVTPNDDDASGISLKEFEASKFSEGTGNSFFPSKIS</sequence>
<dbReference type="SUPFAM" id="SSF46689">
    <property type="entry name" value="Homeodomain-like"/>
    <property type="match status" value="1"/>
</dbReference>
<comment type="subcellular location">
    <subcellularLocation>
        <location evidence="1">Nucleus</location>
    </subcellularLocation>
</comment>
<dbReference type="Gene3D" id="1.10.10.60">
    <property type="entry name" value="Homeodomain-like"/>
    <property type="match status" value="1"/>
</dbReference>
<evidence type="ECO:0000256" key="6">
    <source>
        <dbReference type="ARBA" id="ARBA00023242"/>
    </source>
</evidence>
<dbReference type="GO" id="GO:0005634">
    <property type="term" value="C:nucleus"/>
    <property type="evidence" value="ECO:0007669"/>
    <property type="project" value="UniProtKB-SubCell"/>
</dbReference>
<dbReference type="PROSITE" id="PS51294">
    <property type="entry name" value="HTH_MYB"/>
    <property type="match status" value="1"/>
</dbReference>
<keyword evidence="4" id="KW-0175">Coiled coil</keyword>
<dbReference type="OrthoDB" id="551907at2759"/>
<name>A0A834SKG5_9FABA</name>
<dbReference type="GO" id="GO:0003700">
    <property type="term" value="F:DNA-binding transcription factor activity"/>
    <property type="evidence" value="ECO:0007669"/>
    <property type="project" value="InterPro"/>
</dbReference>
<dbReference type="NCBIfam" id="TIGR01557">
    <property type="entry name" value="myb_SHAQKYF"/>
    <property type="match status" value="1"/>
</dbReference>
<keyword evidence="3" id="KW-0805">Transcription regulation</keyword>
<dbReference type="AlphaFoldDB" id="A0A834SKG5"/>
<dbReference type="InterPro" id="IPR025756">
    <property type="entry name" value="Myb_CC_LHEQLE"/>
</dbReference>
<proteinExistence type="inferred from homology"/>
<dbReference type="Proteomes" id="UP000634136">
    <property type="component" value="Unassembled WGS sequence"/>
</dbReference>
<dbReference type="InterPro" id="IPR006447">
    <property type="entry name" value="Myb_dom_plants"/>
</dbReference>
<dbReference type="FunFam" id="1.10.10.60:FF:000002">
    <property type="entry name" value="Myb family transcription factor"/>
    <property type="match status" value="1"/>
</dbReference>
<reference evidence="8" key="1">
    <citation type="submission" date="2020-09" db="EMBL/GenBank/DDBJ databases">
        <title>Genome-Enabled Discovery of Anthraquinone Biosynthesis in Senna tora.</title>
        <authorList>
            <person name="Kang S.-H."/>
            <person name="Pandey R.P."/>
            <person name="Lee C.-M."/>
            <person name="Sim J.-S."/>
            <person name="Jeong J.-T."/>
            <person name="Choi B.-S."/>
            <person name="Jung M."/>
            <person name="Ginzburg D."/>
            <person name="Zhao K."/>
            <person name="Won S.Y."/>
            <person name="Oh T.-J."/>
            <person name="Yu Y."/>
            <person name="Kim N.-H."/>
            <person name="Lee O.R."/>
            <person name="Lee T.-H."/>
            <person name="Bashyal P."/>
            <person name="Kim T.-S."/>
            <person name="Lee W.-H."/>
            <person name="Kawkins C."/>
            <person name="Kim C.-K."/>
            <person name="Kim J.S."/>
            <person name="Ahn B.O."/>
            <person name="Rhee S.Y."/>
            <person name="Sohng J.K."/>
        </authorList>
    </citation>
    <scope>NUCLEOTIDE SEQUENCE</scope>
    <source>
        <tissue evidence="8">Leaf</tissue>
    </source>
</reference>
<dbReference type="PANTHER" id="PTHR31499">
    <property type="entry name" value="MYB FAMILY TRANSCRIPTION FACTOR PHL11"/>
    <property type="match status" value="1"/>
</dbReference>
<dbReference type="InterPro" id="IPR001005">
    <property type="entry name" value="SANT/Myb"/>
</dbReference>
<dbReference type="GO" id="GO:0003677">
    <property type="term" value="F:DNA binding"/>
    <property type="evidence" value="ECO:0007669"/>
    <property type="project" value="InterPro"/>
</dbReference>
<keyword evidence="5" id="KW-0804">Transcription</keyword>
<comment type="caution">
    <text evidence="8">The sequence shown here is derived from an EMBL/GenBank/DDBJ whole genome shotgun (WGS) entry which is preliminary data.</text>
</comment>
<evidence type="ECO:0000259" key="7">
    <source>
        <dbReference type="PROSITE" id="PS51294"/>
    </source>
</evidence>
<feature type="domain" description="HTH myb-type" evidence="7">
    <location>
        <begin position="257"/>
        <end position="315"/>
    </location>
</feature>
<dbReference type="InterPro" id="IPR017930">
    <property type="entry name" value="Myb_dom"/>
</dbReference>
<keyword evidence="9" id="KW-1185">Reference proteome</keyword>
<evidence type="ECO:0000256" key="5">
    <source>
        <dbReference type="ARBA" id="ARBA00023163"/>
    </source>
</evidence>
<evidence type="ECO:0000256" key="3">
    <source>
        <dbReference type="ARBA" id="ARBA00023015"/>
    </source>
</evidence>
<accession>A0A834SKG5</accession>
<dbReference type="EMBL" id="JAAIUW010000013">
    <property type="protein sequence ID" value="KAF7804133.1"/>
    <property type="molecule type" value="Genomic_DNA"/>
</dbReference>
<dbReference type="PANTHER" id="PTHR31499:SF85">
    <property type="entry name" value="TRANSCRIPTION FACTOR MYB-RELATED FAMILY"/>
    <property type="match status" value="1"/>
</dbReference>